<evidence type="ECO:0000313" key="5">
    <source>
        <dbReference type="EMBL" id="WAT00244.1"/>
    </source>
</evidence>
<proteinExistence type="predicted"/>
<sequence>MLTLARLSAAVDLANSLFPKIKPYQLNLLSAEGGALYSACTLPVNTQRATAELFSTLNSLLIMEKGPAGQSSFHFDNLSLSSTSTSHNVNALGKQKHAFQTLLAGFEPDNAQAGAGVCYHLAMFATLLPKVSFDKESALLLADKLWTAGGVWAGIDLVLTLVEEESGVAAAMQLINTLEGVFNKYENNSQLAVLQNFSSDGNSDRINASLRFIRDNLRNKVTITHLAERANLSPRQFSRLFKEETGTSPAKAVAQIRAEVARQHVLQDRLSIDKIASLCGFSGTKSLRRAFLKFYGETPWHLRQK</sequence>
<keyword evidence="3" id="KW-0804">Transcription</keyword>
<dbReference type="EMBL" id="CP114058">
    <property type="protein sequence ID" value="WAT00244.1"/>
    <property type="molecule type" value="Genomic_DNA"/>
</dbReference>
<keyword evidence="6" id="KW-1185">Reference proteome</keyword>
<dbReference type="Proteomes" id="UP001164712">
    <property type="component" value="Chromosome"/>
</dbReference>
<evidence type="ECO:0000313" key="6">
    <source>
        <dbReference type="Proteomes" id="UP001164712"/>
    </source>
</evidence>
<dbReference type="PANTHER" id="PTHR43280">
    <property type="entry name" value="ARAC-FAMILY TRANSCRIPTIONAL REGULATOR"/>
    <property type="match status" value="1"/>
</dbReference>
<dbReference type="Pfam" id="PF12833">
    <property type="entry name" value="HTH_18"/>
    <property type="match status" value="1"/>
</dbReference>
<name>A0ABY7HLJ4_9GAMM</name>
<keyword evidence="2" id="KW-0238">DNA-binding</keyword>
<dbReference type="PROSITE" id="PS00041">
    <property type="entry name" value="HTH_ARAC_FAMILY_1"/>
    <property type="match status" value="1"/>
</dbReference>
<gene>
    <name evidence="5" type="ORF">O1V66_14880</name>
</gene>
<dbReference type="InterPro" id="IPR009057">
    <property type="entry name" value="Homeodomain-like_sf"/>
</dbReference>
<dbReference type="RefSeq" id="WP_206540503.1">
    <property type="nucleotide sequence ID" value="NZ_CP114058.1"/>
</dbReference>
<evidence type="ECO:0000256" key="2">
    <source>
        <dbReference type="ARBA" id="ARBA00023125"/>
    </source>
</evidence>
<dbReference type="Gene3D" id="1.10.10.60">
    <property type="entry name" value="Homeodomain-like"/>
    <property type="match status" value="1"/>
</dbReference>
<evidence type="ECO:0000256" key="1">
    <source>
        <dbReference type="ARBA" id="ARBA00023015"/>
    </source>
</evidence>
<protein>
    <submittedName>
        <fullName evidence="5">Helix-turn-helix domain-containing protein</fullName>
    </submittedName>
</protein>
<dbReference type="PANTHER" id="PTHR43280:SF2">
    <property type="entry name" value="HTH-TYPE TRANSCRIPTIONAL REGULATOR EXSA"/>
    <property type="match status" value="1"/>
</dbReference>
<feature type="domain" description="HTH araC/xylS-type" evidence="4">
    <location>
        <begin position="207"/>
        <end position="305"/>
    </location>
</feature>
<dbReference type="InterPro" id="IPR029062">
    <property type="entry name" value="Class_I_gatase-like"/>
</dbReference>
<dbReference type="SUPFAM" id="SSF52317">
    <property type="entry name" value="Class I glutamine amidotransferase-like"/>
    <property type="match status" value="1"/>
</dbReference>
<dbReference type="InterPro" id="IPR018062">
    <property type="entry name" value="HTH_AraC-typ_CS"/>
</dbReference>
<evidence type="ECO:0000256" key="3">
    <source>
        <dbReference type="ARBA" id="ARBA00023163"/>
    </source>
</evidence>
<dbReference type="InterPro" id="IPR018060">
    <property type="entry name" value="HTH_AraC"/>
</dbReference>
<keyword evidence="1" id="KW-0805">Transcription regulation</keyword>
<evidence type="ECO:0000259" key="4">
    <source>
        <dbReference type="PROSITE" id="PS01124"/>
    </source>
</evidence>
<accession>A0ABY7HLJ4</accession>
<dbReference type="PROSITE" id="PS01124">
    <property type="entry name" value="HTH_ARAC_FAMILY_2"/>
    <property type="match status" value="1"/>
</dbReference>
<dbReference type="SMART" id="SM00342">
    <property type="entry name" value="HTH_ARAC"/>
    <property type="match status" value="1"/>
</dbReference>
<organism evidence="5 6">
    <name type="scientific">Rouxiella chamberiensis</name>
    <dbReference type="NCBI Taxonomy" id="1513468"/>
    <lineage>
        <taxon>Bacteria</taxon>
        <taxon>Pseudomonadati</taxon>
        <taxon>Pseudomonadota</taxon>
        <taxon>Gammaproteobacteria</taxon>
        <taxon>Enterobacterales</taxon>
        <taxon>Yersiniaceae</taxon>
        <taxon>Rouxiella</taxon>
    </lineage>
</organism>
<reference evidence="5" key="1">
    <citation type="submission" date="2022-12" db="EMBL/GenBank/DDBJ databases">
        <title>Complete genome sequence of an Australian strain of Rouxiella badensis DAR84756 and resolution of the R. badensis DSM100043 and R. chamberiensis DSM28324 genomes.</title>
        <authorList>
            <person name="Paul S."/>
            <person name="Anderson P.J."/>
            <person name="Maynard G."/>
            <person name="Dyall-Smith M."/>
            <person name="Kudinha T."/>
        </authorList>
    </citation>
    <scope>NUCLEOTIDE SEQUENCE</scope>
    <source>
        <strain evidence="5">DSM 28324</strain>
    </source>
</reference>
<dbReference type="Gene3D" id="3.40.50.880">
    <property type="match status" value="1"/>
</dbReference>
<dbReference type="SUPFAM" id="SSF46689">
    <property type="entry name" value="Homeodomain-like"/>
    <property type="match status" value="2"/>
</dbReference>